<dbReference type="CDD" id="cd05233">
    <property type="entry name" value="SDR_c"/>
    <property type="match status" value="1"/>
</dbReference>
<protein>
    <submittedName>
        <fullName evidence="4">Oxidoreductase, short chain dehydrogenase reductase family protein</fullName>
    </submittedName>
</protein>
<dbReference type="EMBL" id="AZDV01000005">
    <property type="protein sequence ID" value="KRK95918.1"/>
    <property type="molecule type" value="Genomic_DNA"/>
</dbReference>
<dbReference type="SUPFAM" id="SSF51735">
    <property type="entry name" value="NAD(P)-binding Rossmann-fold domains"/>
    <property type="match status" value="1"/>
</dbReference>
<dbReference type="FunFam" id="3.40.50.720:FF:000047">
    <property type="entry name" value="NADP-dependent L-serine/L-allo-threonine dehydrogenase"/>
    <property type="match status" value="1"/>
</dbReference>
<comment type="caution">
    <text evidence="4">The sequence shown here is derived from an EMBL/GenBank/DDBJ whole genome shotgun (WGS) entry which is preliminary data.</text>
</comment>
<dbReference type="STRING" id="1423715.FD25_GL002378"/>
<dbReference type="InterPro" id="IPR002347">
    <property type="entry name" value="SDR_fam"/>
</dbReference>
<dbReference type="Pfam" id="PF00106">
    <property type="entry name" value="adh_short"/>
    <property type="match status" value="1"/>
</dbReference>
<keyword evidence="2" id="KW-0560">Oxidoreductase</keyword>
<proteinExistence type="inferred from homology"/>
<dbReference type="AlphaFoldDB" id="A0A0R1LJ31"/>
<dbReference type="Proteomes" id="UP000051955">
    <property type="component" value="Unassembled WGS sequence"/>
</dbReference>
<dbReference type="PRINTS" id="PR00080">
    <property type="entry name" value="SDRFAMILY"/>
</dbReference>
<accession>A0A0R1LJ31</accession>
<dbReference type="InterPro" id="IPR020904">
    <property type="entry name" value="Sc_DH/Rdtase_CS"/>
</dbReference>
<dbReference type="PATRIC" id="fig|1423715.3.peg.2454"/>
<dbReference type="InterPro" id="IPR036291">
    <property type="entry name" value="NAD(P)-bd_dom_sf"/>
</dbReference>
<dbReference type="Gene3D" id="3.40.50.720">
    <property type="entry name" value="NAD(P)-binding Rossmann-like Domain"/>
    <property type="match status" value="1"/>
</dbReference>
<sequence length="245" mass="26403">MDLSNKVVVIMGASSGIGAATSRLLAQDGAKLALAARRVDRLDQIKDEFPNADILTVKADVTKFAEVQAVIDQTIAHFGRIDVLYNNAGIMPTAPLVEGRRDEWHSMLQINIMGVLNGIAATLPYMAKRQQGHIITTDSVAGHVGAPDGAVYAGTKFAVRAIMDGLRKEQAQNNIKTTIVSPGSTGTELFNSINDEAQKKFAQDFWENAHGLEPEQVASAVEFAIGTKENMSVSEMIIRPTLQSL</sequence>
<keyword evidence="5" id="KW-1185">Reference proteome</keyword>
<evidence type="ECO:0000313" key="4">
    <source>
        <dbReference type="EMBL" id="KRK95918.1"/>
    </source>
</evidence>
<name>A0A0R1LJ31_9LACO</name>
<evidence type="ECO:0000313" key="5">
    <source>
        <dbReference type="Proteomes" id="UP000051955"/>
    </source>
</evidence>
<gene>
    <name evidence="4" type="ORF">FD25_GL002378</name>
</gene>
<evidence type="ECO:0000256" key="3">
    <source>
        <dbReference type="RuleBase" id="RU000363"/>
    </source>
</evidence>
<dbReference type="RefSeq" id="WP_057801130.1">
    <property type="nucleotide sequence ID" value="NZ_AZDV01000005.1"/>
</dbReference>
<organism evidence="4 5">
    <name type="scientific">Levilactobacillus acidifarinae DSM 19394 = JCM 15949</name>
    <dbReference type="NCBI Taxonomy" id="1423715"/>
    <lineage>
        <taxon>Bacteria</taxon>
        <taxon>Bacillati</taxon>
        <taxon>Bacillota</taxon>
        <taxon>Bacilli</taxon>
        <taxon>Lactobacillales</taxon>
        <taxon>Lactobacillaceae</taxon>
        <taxon>Levilactobacillus</taxon>
    </lineage>
</organism>
<dbReference type="GO" id="GO:0016616">
    <property type="term" value="F:oxidoreductase activity, acting on the CH-OH group of donors, NAD or NADP as acceptor"/>
    <property type="evidence" value="ECO:0007669"/>
    <property type="project" value="UniProtKB-ARBA"/>
</dbReference>
<comment type="similarity">
    <text evidence="1 3">Belongs to the short-chain dehydrogenases/reductases (SDR) family.</text>
</comment>
<dbReference type="PRINTS" id="PR00081">
    <property type="entry name" value="GDHRDH"/>
</dbReference>
<evidence type="ECO:0000256" key="2">
    <source>
        <dbReference type="ARBA" id="ARBA00023002"/>
    </source>
</evidence>
<reference evidence="4 5" key="1">
    <citation type="journal article" date="2015" name="Genome Announc.">
        <title>Expanding the biotechnology potential of lactobacilli through comparative genomics of 213 strains and associated genera.</title>
        <authorList>
            <person name="Sun Z."/>
            <person name="Harris H.M."/>
            <person name="McCann A."/>
            <person name="Guo C."/>
            <person name="Argimon S."/>
            <person name="Zhang W."/>
            <person name="Yang X."/>
            <person name="Jeffery I.B."/>
            <person name="Cooney J.C."/>
            <person name="Kagawa T.F."/>
            <person name="Liu W."/>
            <person name="Song Y."/>
            <person name="Salvetti E."/>
            <person name="Wrobel A."/>
            <person name="Rasinkangas P."/>
            <person name="Parkhill J."/>
            <person name="Rea M.C."/>
            <person name="O'Sullivan O."/>
            <person name="Ritari J."/>
            <person name="Douillard F.P."/>
            <person name="Paul Ross R."/>
            <person name="Yang R."/>
            <person name="Briner A.E."/>
            <person name="Felis G.E."/>
            <person name="de Vos W.M."/>
            <person name="Barrangou R."/>
            <person name="Klaenhammer T.R."/>
            <person name="Caufield P.W."/>
            <person name="Cui Y."/>
            <person name="Zhang H."/>
            <person name="O'Toole P.W."/>
        </authorList>
    </citation>
    <scope>NUCLEOTIDE SEQUENCE [LARGE SCALE GENOMIC DNA]</scope>
    <source>
        <strain evidence="4 5">DSM 19394</strain>
    </source>
</reference>
<evidence type="ECO:0000256" key="1">
    <source>
        <dbReference type="ARBA" id="ARBA00006484"/>
    </source>
</evidence>
<dbReference type="PANTHER" id="PTHR43115:SF4">
    <property type="entry name" value="DEHYDROGENASE_REDUCTASE SDR FAMILY MEMBER 11"/>
    <property type="match status" value="1"/>
</dbReference>
<dbReference type="OrthoDB" id="9775296at2"/>
<dbReference type="PROSITE" id="PS00061">
    <property type="entry name" value="ADH_SHORT"/>
    <property type="match status" value="1"/>
</dbReference>
<dbReference type="PANTHER" id="PTHR43115">
    <property type="entry name" value="DEHYDROGENASE/REDUCTASE SDR FAMILY MEMBER 11"/>
    <property type="match status" value="1"/>
</dbReference>